<evidence type="ECO:0000313" key="2">
    <source>
        <dbReference type="EMBL" id="EPX85994.1"/>
    </source>
</evidence>
<dbReference type="PROSITE" id="PS00330">
    <property type="entry name" value="HEMOLYSIN_CALCIUM"/>
    <property type="match status" value="1"/>
</dbReference>
<dbReference type="AlphaFoldDB" id="S9SI33"/>
<name>S9SI33_9RHOB</name>
<dbReference type="InterPro" id="IPR001343">
    <property type="entry name" value="Hemolysn_Ca-bd"/>
</dbReference>
<protein>
    <submittedName>
        <fullName evidence="2">Serralysin</fullName>
        <ecNumber evidence="2">3.4.24.40</ecNumber>
    </submittedName>
</protein>
<proteinExistence type="predicted"/>
<dbReference type="InterPro" id="IPR018511">
    <property type="entry name" value="Hemolysin-typ_Ca-bd_CS"/>
</dbReference>
<dbReference type="STRING" id="1123237.Salmuc_00810"/>
<keyword evidence="3" id="KW-1185">Reference proteome</keyword>
<dbReference type="SUPFAM" id="SSF51120">
    <property type="entry name" value="beta-Roll"/>
    <property type="match status" value="1"/>
</dbReference>
<dbReference type="Gene3D" id="2.150.10.10">
    <property type="entry name" value="Serralysin-like metalloprotease, C-terminal"/>
    <property type="match status" value="1"/>
</dbReference>
<dbReference type="InterPro" id="IPR011049">
    <property type="entry name" value="Serralysin-like_metalloprot_C"/>
</dbReference>
<sequence>MLWGGAGDDRLSSGTGSDMLVGGPGADTLESGSGYDIFQFREATDSTWNEMDILLDFDPDFDRINLAHVDADSQAPGHQAFVFGEEGSASLWQSGGRLLGDVDGDGAADLVIEVGVDIGAENLVL</sequence>
<dbReference type="eggNOG" id="COG2931">
    <property type="taxonomic scope" value="Bacteria"/>
</dbReference>
<reference evidence="3" key="1">
    <citation type="journal article" date="2014" name="Stand. Genomic Sci.">
        <title>Genome sequence of the exopolysaccharide-producing Salipiger mucosus type strain (DSM 16094(T)), a moderately halophilic member of the Roseobacter clade.</title>
        <authorList>
            <person name="Riedel T."/>
            <person name="Spring S."/>
            <person name="Fiebig A."/>
            <person name="Petersen J."/>
            <person name="Kyrpides N.C."/>
            <person name="Goker M."/>
            <person name="Klenk H.P."/>
        </authorList>
    </citation>
    <scope>NUCLEOTIDE SEQUENCE [LARGE SCALE GENOMIC DNA]</scope>
    <source>
        <strain evidence="3">DSM 16094</strain>
    </source>
</reference>
<dbReference type="Pfam" id="PF00353">
    <property type="entry name" value="HemolysinCabind"/>
    <property type="match status" value="1"/>
</dbReference>
<evidence type="ECO:0000256" key="1">
    <source>
        <dbReference type="SAM" id="MobiDB-lite"/>
    </source>
</evidence>
<dbReference type="Proteomes" id="UP000015347">
    <property type="component" value="Unassembled WGS sequence"/>
</dbReference>
<dbReference type="GO" id="GO:0005509">
    <property type="term" value="F:calcium ion binding"/>
    <property type="evidence" value="ECO:0007669"/>
    <property type="project" value="InterPro"/>
</dbReference>
<feature type="region of interest" description="Disordered" evidence="1">
    <location>
        <begin position="1"/>
        <end position="27"/>
    </location>
</feature>
<dbReference type="EMBL" id="APVH01000005">
    <property type="protein sequence ID" value="EPX85994.1"/>
    <property type="molecule type" value="Genomic_DNA"/>
</dbReference>
<comment type="caution">
    <text evidence="2">The sequence shown here is derived from an EMBL/GenBank/DDBJ whole genome shotgun (WGS) entry which is preliminary data.</text>
</comment>
<organism evidence="2 3">
    <name type="scientific">Salipiger mucosus DSM 16094</name>
    <dbReference type="NCBI Taxonomy" id="1123237"/>
    <lineage>
        <taxon>Bacteria</taxon>
        <taxon>Pseudomonadati</taxon>
        <taxon>Pseudomonadota</taxon>
        <taxon>Alphaproteobacteria</taxon>
        <taxon>Rhodobacterales</taxon>
        <taxon>Roseobacteraceae</taxon>
        <taxon>Salipiger</taxon>
    </lineage>
</organism>
<keyword evidence="2" id="KW-0378">Hydrolase</keyword>
<dbReference type="HOGENOM" id="CLU_1991110_0_0_5"/>
<evidence type="ECO:0000313" key="3">
    <source>
        <dbReference type="Proteomes" id="UP000015347"/>
    </source>
</evidence>
<dbReference type="GO" id="GO:0016787">
    <property type="term" value="F:hydrolase activity"/>
    <property type="evidence" value="ECO:0007669"/>
    <property type="project" value="UniProtKB-KW"/>
</dbReference>
<dbReference type="EC" id="3.4.24.40" evidence="2"/>
<dbReference type="GO" id="GO:0005615">
    <property type="term" value="C:extracellular space"/>
    <property type="evidence" value="ECO:0007669"/>
    <property type="project" value="InterPro"/>
</dbReference>
<gene>
    <name evidence="2" type="ORF">Salmuc_00810</name>
</gene>
<accession>S9SI33</accession>
<dbReference type="PRINTS" id="PR00313">
    <property type="entry name" value="CABNDNGRPT"/>
</dbReference>